<dbReference type="EMBL" id="BEZZ01250594">
    <property type="protein sequence ID" value="GCC48980.1"/>
    <property type="molecule type" value="Genomic_DNA"/>
</dbReference>
<reference evidence="2 3" key="1">
    <citation type="journal article" date="2018" name="Nat. Ecol. Evol.">
        <title>Shark genomes provide insights into elasmobranch evolution and the origin of vertebrates.</title>
        <authorList>
            <person name="Hara Y"/>
            <person name="Yamaguchi K"/>
            <person name="Onimaru K"/>
            <person name="Kadota M"/>
            <person name="Koyanagi M"/>
            <person name="Keeley SD"/>
            <person name="Tatsumi K"/>
            <person name="Tanaka K"/>
            <person name="Motone F"/>
            <person name="Kageyama Y"/>
            <person name="Nozu R"/>
            <person name="Adachi N"/>
            <person name="Nishimura O"/>
            <person name="Nakagawa R"/>
            <person name="Tanegashima C"/>
            <person name="Kiyatake I"/>
            <person name="Matsumoto R"/>
            <person name="Murakumo K"/>
            <person name="Nishida K"/>
            <person name="Terakita A"/>
            <person name="Kuratani S"/>
            <person name="Sato K"/>
            <person name="Hyodo S Kuraku.S."/>
        </authorList>
    </citation>
    <scope>NUCLEOTIDE SEQUENCE [LARGE SCALE GENOMIC DNA]</scope>
</reference>
<accession>A0A401U277</accession>
<keyword evidence="3" id="KW-1185">Reference proteome</keyword>
<proteinExistence type="predicted"/>
<dbReference type="AlphaFoldDB" id="A0A401U277"/>
<dbReference type="Proteomes" id="UP000287033">
    <property type="component" value="Unassembled WGS sequence"/>
</dbReference>
<protein>
    <submittedName>
        <fullName evidence="2">Uncharacterized protein</fullName>
    </submittedName>
</protein>
<feature type="non-terminal residue" evidence="2">
    <location>
        <position position="115"/>
    </location>
</feature>
<name>A0A401U277_CHIPU</name>
<gene>
    <name evidence="2" type="ORF">chiPu_0032976</name>
</gene>
<evidence type="ECO:0000313" key="3">
    <source>
        <dbReference type="Proteomes" id="UP000287033"/>
    </source>
</evidence>
<sequence>MRATTTGQLLPGKHSGPFGGREGAEESRAFLSQAVPLSQWLGDQTGVPVSPVGGTLRTSACLVCPEPSSNQIRNIGPAAVCRALLCPTAPAFMVGQPCPLRERERERHSPRLWPG</sequence>
<evidence type="ECO:0000313" key="2">
    <source>
        <dbReference type="EMBL" id="GCC48980.1"/>
    </source>
</evidence>
<comment type="caution">
    <text evidence="2">The sequence shown here is derived from an EMBL/GenBank/DDBJ whole genome shotgun (WGS) entry which is preliminary data.</text>
</comment>
<evidence type="ECO:0000256" key="1">
    <source>
        <dbReference type="SAM" id="MobiDB-lite"/>
    </source>
</evidence>
<organism evidence="2 3">
    <name type="scientific">Chiloscyllium punctatum</name>
    <name type="common">Brownbanded bambooshark</name>
    <name type="synonym">Hemiscyllium punctatum</name>
    <dbReference type="NCBI Taxonomy" id="137246"/>
    <lineage>
        <taxon>Eukaryota</taxon>
        <taxon>Metazoa</taxon>
        <taxon>Chordata</taxon>
        <taxon>Craniata</taxon>
        <taxon>Vertebrata</taxon>
        <taxon>Chondrichthyes</taxon>
        <taxon>Elasmobranchii</taxon>
        <taxon>Galeomorphii</taxon>
        <taxon>Galeoidea</taxon>
        <taxon>Orectolobiformes</taxon>
        <taxon>Hemiscylliidae</taxon>
        <taxon>Chiloscyllium</taxon>
    </lineage>
</organism>
<feature type="region of interest" description="Disordered" evidence="1">
    <location>
        <begin position="1"/>
        <end position="27"/>
    </location>
</feature>